<dbReference type="AlphaFoldDB" id="A0A6F9Y6E7"/>
<dbReference type="CDD" id="cd03812">
    <property type="entry name" value="GT4_CapH-like"/>
    <property type="match status" value="1"/>
</dbReference>
<reference evidence="2" key="1">
    <citation type="submission" date="2019-10" db="EMBL/GenBank/DDBJ databases">
        <title>Lactobacillus agilis SN811 Whole Genome Sequencing Project.</title>
        <authorList>
            <person name="Suzuki S."/>
            <person name="Endo A."/>
            <person name="Maeno S."/>
            <person name="Shiwa Y."/>
            <person name="Matsutani M."/>
            <person name="Kajikawa A."/>
        </authorList>
    </citation>
    <scope>NUCLEOTIDE SEQUENCE</scope>
    <source>
        <strain evidence="2">SN811</strain>
    </source>
</reference>
<dbReference type="RefSeq" id="WP_172577657.1">
    <property type="nucleotide sequence ID" value="NZ_BLAP01000065.1"/>
</dbReference>
<dbReference type="InterPro" id="IPR050194">
    <property type="entry name" value="Glycosyltransferase_grp1"/>
</dbReference>
<dbReference type="SUPFAM" id="SSF53756">
    <property type="entry name" value="UDP-Glycosyltransferase/glycogen phosphorylase"/>
    <property type="match status" value="1"/>
</dbReference>
<evidence type="ECO:0000259" key="1">
    <source>
        <dbReference type="Pfam" id="PF00534"/>
    </source>
</evidence>
<organism evidence="2">
    <name type="scientific">Ligilactobacillus agilis</name>
    <dbReference type="NCBI Taxonomy" id="1601"/>
    <lineage>
        <taxon>Bacteria</taxon>
        <taxon>Bacillati</taxon>
        <taxon>Bacillota</taxon>
        <taxon>Bacilli</taxon>
        <taxon>Lactobacillales</taxon>
        <taxon>Lactobacillaceae</taxon>
        <taxon>Ligilactobacillus</taxon>
    </lineage>
</organism>
<sequence length="366" mass="41780">MENSKVRIAYFVHGLSGGVGSVLINYIDMLPKSRYEFDVITLYIESDDLYRKFTSRGINVIKIPSKSESIIKNIYSMYRILGKKKYDIAHAHMTLTNCFPLFIAWTRGIKIRVSHSHLAEKSTLYTNILACLTRIVANVYLACGKSAGRFLYGNRRFEILNNAVDLKKYRYNIKMREAQRKLLGIKDSTILFGNVGRFSKQKNHTFLIDIFKEIHSKNKDTKLILIGDGELEEEIKNKIVENKLEQAVIFTGAITNVYEVMQAIDILIMPSLFEGLSIAAIEAQANGIKCVFSDTVDSDTKVIDDVKFLSLNDSVEKWANTALELAKYPKKDESKIISERGYDLSKEGKKLGEIYQRELSKLLREK</sequence>
<dbReference type="Proteomes" id="UP000494160">
    <property type="component" value="Unassembled WGS sequence"/>
</dbReference>
<evidence type="ECO:0000313" key="2">
    <source>
        <dbReference type="EMBL" id="GET13141.1"/>
    </source>
</evidence>
<name>A0A6F9Y6E7_9LACO</name>
<dbReference type="PANTHER" id="PTHR45947">
    <property type="entry name" value="SULFOQUINOVOSYL TRANSFERASE SQD2"/>
    <property type="match status" value="1"/>
</dbReference>
<dbReference type="InterPro" id="IPR001296">
    <property type="entry name" value="Glyco_trans_1"/>
</dbReference>
<gene>
    <name evidence="2" type="ORF">SN811_16410</name>
</gene>
<dbReference type="Gene3D" id="3.40.50.2000">
    <property type="entry name" value="Glycogen Phosphorylase B"/>
    <property type="match status" value="2"/>
</dbReference>
<dbReference type="Pfam" id="PF00534">
    <property type="entry name" value="Glycos_transf_1"/>
    <property type="match status" value="1"/>
</dbReference>
<dbReference type="GO" id="GO:0016757">
    <property type="term" value="F:glycosyltransferase activity"/>
    <property type="evidence" value="ECO:0007669"/>
    <property type="project" value="InterPro"/>
</dbReference>
<keyword evidence="2" id="KW-0808">Transferase</keyword>
<feature type="domain" description="Glycosyl transferase family 1" evidence="1">
    <location>
        <begin position="176"/>
        <end position="333"/>
    </location>
</feature>
<protein>
    <submittedName>
        <fullName evidence="2">Glycosyltransferase</fullName>
    </submittedName>
</protein>
<comment type="caution">
    <text evidence="2">The sequence shown here is derived from an EMBL/GenBank/DDBJ whole genome shotgun (WGS) entry which is preliminary data.</text>
</comment>
<dbReference type="PANTHER" id="PTHR45947:SF3">
    <property type="entry name" value="SULFOQUINOVOSYL TRANSFERASE SQD2"/>
    <property type="match status" value="1"/>
</dbReference>
<dbReference type="EMBL" id="BLAP01000065">
    <property type="protein sequence ID" value="GET13141.1"/>
    <property type="molecule type" value="Genomic_DNA"/>
</dbReference>
<accession>A0A6F9Y6E7</accession>
<proteinExistence type="predicted"/>